<dbReference type="EMBL" id="CP004144">
    <property type="protein sequence ID" value="AGF98472.1"/>
    <property type="molecule type" value="Genomic_DNA"/>
</dbReference>
<sequence>MVSMKNVRIYGTHINSQNGYRKSWFVYKSYEAKVRTI</sequence>
<proteinExistence type="predicted"/>
<gene>
    <name evidence="1" type="ORF">MmTuc01_3215</name>
</gene>
<evidence type="ECO:0000313" key="1">
    <source>
        <dbReference type="EMBL" id="AGF98472.1"/>
    </source>
</evidence>
<dbReference type="HOGENOM" id="CLU_3338484_0_0_2"/>
<dbReference type="AlphaFoldDB" id="M1PD58"/>
<name>M1PD58_METMZ</name>
<protein>
    <submittedName>
        <fullName evidence="1">Uncharacterized protein</fullName>
    </submittedName>
</protein>
<dbReference type="KEGG" id="mmaz:MmTuc01_3215"/>
<organism evidence="1 2">
    <name type="scientific">Methanosarcina mazei Tuc01</name>
    <dbReference type="NCBI Taxonomy" id="1236903"/>
    <lineage>
        <taxon>Archaea</taxon>
        <taxon>Methanobacteriati</taxon>
        <taxon>Methanobacteriota</taxon>
        <taxon>Stenosarchaea group</taxon>
        <taxon>Methanomicrobia</taxon>
        <taxon>Methanosarcinales</taxon>
        <taxon>Methanosarcinaceae</taxon>
        <taxon>Methanosarcina</taxon>
    </lineage>
</organism>
<dbReference type="Proteomes" id="UP000011718">
    <property type="component" value="Chromosome"/>
</dbReference>
<reference evidence="1 2" key="1">
    <citation type="journal article" date="2013" name="Genome Announc.">
        <title>Complete Genome of a Methanosarcina mazei Strain Isolated from Sediment Samples from an Amazonian Flooded Area.</title>
        <authorList>
            <person name="Assis das Gracas D."/>
            <person name="Thiago Juca Ramos R."/>
            <person name="Vieira Araujo A.C."/>
            <person name="Zahlouth R."/>
            <person name="Ribeiro Carneiro A."/>
            <person name="Souza Lopes T."/>
            <person name="Azevedo Barauna R."/>
            <person name="Azevedo V."/>
            <person name="Cruz Schneider M.P."/>
            <person name="Pellizari V.H."/>
            <person name="Silva A."/>
        </authorList>
    </citation>
    <scope>NUCLEOTIDE SEQUENCE [LARGE SCALE GENOMIC DNA]</scope>
    <source>
        <strain evidence="1 2">Tuc01</strain>
    </source>
</reference>
<evidence type="ECO:0000313" key="2">
    <source>
        <dbReference type="Proteomes" id="UP000011718"/>
    </source>
</evidence>
<accession>M1PD58</accession>
<dbReference type="BioCyc" id="MMAZ1236903:G139K-3061-MONOMER"/>